<evidence type="ECO:0000256" key="1">
    <source>
        <dbReference type="ARBA" id="ARBA00010617"/>
    </source>
</evidence>
<evidence type="ECO:0000313" key="4">
    <source>
        <dbReference type="Proteomes" id="UP000326852"/>
    </source>
</evidence>
<gene>
    <name evidence="3" type="ORF">GD627_07145</name>
</gene>
<dbReference type="EMBL" id="VTFX01000003">
    <property type="protein sequence ID" value="KAD3720578.1"/>
    <property type="molecule type" value="Genomic_DNA"/>
</dbReference>
<keyword evidence="2" id="KW-0408">Iron</keyword>
<evidence type="ECO:0000256" key="2">
    <source>
        <dbReference type="RuleBase" id="RU000461"/>
    </source>
</evidence>
<comment type="similarity">
    <text evidence="1 2">Belongs to the cytochrome P450 family.</text>
</comment>
<proteinExistence type="inferred from homology"/>
<keyword evidence="2" id="KW-0503">Monooxygenase</keyword>
<dbReference type="Proteomes" id="UP000326852">
    <property type="component" value="Unassembled WGS sequence"/>
</dbReference>
<dbReference type="PANTHER" id="PTHR46696">
    <property type="entry name" value="P450, PUTATIVE (EUROFUNG)-RELATED"/>
    <property type="match status" value="1"/>
</dbReference>
<comment type="caution">
    <text evidence="3">The sequence shown here is derived from an EMBL/GenBank/DDBJ whole genome shotgun (WGS) entry which is preliminary data.</text>
</comment>
<reference evidence="3 4" key="1">
    <citation type="submission" date="2019-08" db="EMBL/GenBank/DDBJ databases">
        <title>Arthrobacter sp. nov., isolated from plateau pika and Tibetan wild ass.</title>
        <authorList>
            <person name="Ge Y."/>
        </authorList>
    </citation>
    <scope>NUCLEOTIDE SEQUENCE [LARGE SCALE GENOMIC DNA]</scope>
    <source>
        <strain evidence="3 4">785</strain>
    </source>
</reference>
<dbReference type="InterPro" id="IPR001128">
    <property type="entry name" value="Cyt_P450"/>
</dbReference>
<dbReference type="PRINTS" id="PR00359">
    <property type="entry name" value="BP450"/>
</dbReference>
<dbReference type="GO" id="GO:0020037">
    <property type="term" value="F:heme binding"/>
    <property type="evidence" value="ECO:0007669"/>
    <property type="project" value="InterPro"/>
</dbReference>
<dbReference type="InterPro" id="IPR002397">
    <property type="entry name" value="Cyt_P450_B"/>
</dbReference>
<dbReference type="InterPro" id="IPR036396">
    <property type="entry name" value="Cyt_P450_sf"/>
</dbReference>
<dbReference type="PROSITE" id="PS00086">
    <property type="entry name" value="CYTOCHROME_P450"/>
    <property type="match status" value="1"/>
</dbReference>
<organism evidence="3 4">
    <name type="scientific">Arthrobacter yangruifuii</name>
    <dbReference type="NCBI Taxonomy" id="2606616"/>
    <lineage>
        <taxon>Bacteria</taxon>
        <taxon>Bacillati</taxon>
        <taxon>Actinomycetota</taxon>
        <taxon>Actinomycetes</taxon>
        <taxon>Micrococcales</taxon>
        <taxon>Micrococcaceae</taxon>
        <taxon>Arthrobacter</taxon>
    </lineage>
</organism>
<name>A0A5N6MSI5_9MICC</name>
<accession>A0A5N6MSI5</accession>
<dbReference type="RefSeq" id="WP_152271949.1">
    <property type="nucleotide sequence ID" value="NZ_VTFX01000003.1"/>
</dbReference>
<protein>
    <submittedName>
        <fullName evidence="3">Cytochrome P450</fullName>
    </submittedName>
</protein>
<keyword evidence="2" id="KW-0560">Oxidoreductase</keyword>
<dbReference type="InterPro" id="IPR017972">
    <property type="entry name" value="Cyt_P450_CS"/>
</dbReference>
<dbReference type="GO" id="GO:0005506">
    <property type="term" value="F:iron ion binding"/>
    <property type="evidence" value="ECO:0007669"/>
    <property type="project" value="InterPro"/>
</dbReference>
<keyword evidence="2" id="KW-0349">Heme</keyword>
<keyword evidence="2" id="KW-0479">Metal-binding</keyword>
<keyword evidence="4" id="KW-1185">Reference proteome</keyword>
<evidence type="ECO:0000313" key="3">
    <source>
        <dbReference type="EMBL" id="KAD3720578.1"/>
    </source>
</evidence>
<dbReference type="PANTHER" id="PTHR46696:SF1">
    <property type="entry name" value="CYTOCHROME P450 YJIB-RELATED"/>
    <property type="match status" value="1"/>
</dbReference>
<dbReference type="GO" id="GO:0004497">
    <property type="term" value="F:monooxygenase activity"/>
    <property type="evidence" value="ECO:0007669"/>
    <property type="project" value="UniProtKB-KW"/>
</dbReference>
<dbReference type="Gene3D" id="1.10.630.10">
    <property type="entry name" value="Cytochrome P450"/>
    <property type="match status" value="1"/>
</dbReference>
<dbReference type="SUPFAM" id="SSF48264">
    <property type="entry name" value="Cytochrome P450"/>
    <property type="match status" value="1"/>
</dbReference>
<sequence>MTAHVSDEVRDAPVFDGDPFSMEALNDPHHYDGLARELAPVVYVEKYDYYAITRFAELQKALRDWRRIGSADRPFYTPNPFRPTVLVLEDPPTHTISKNAAMAVLSGDNLKKFEPYFKEQAEKIIDEILADGPAEIDGFRDLSVRYVLKVFPDVLGLPEEGREALLAFGDGVFNVFGPANDFQKAKLARAAEAQDWIETNTDRELQKEGSIGADLYKMADEEKLSGEVAQQILKSIFSAGFDTTTASMASMLRAFADNPGEWEKLKANPDLVENAWEEAIRFYPASRYGGRIAKKEVVLGGIRIPEGGKILTMWLGAGRDGRQYQDPDEFRIDRDMSNGGHLSFGFGIHTCAGNLIARLEARTLLRAMLERIETIELVGEPRRALNYQAFGHEYVPIRLTPKKN</sequence>
<dbReference type="GO" id="GO:0016705">
    <property type="term" value="F:oxidoreductase activity, acting on paired donors, with incorporation or reduction of molecular oxygen"/>
    <property type="evidence" value="ECO:0007669"/>
    <property type="project" value="InterPro"/>
</dbReference>
<dbReference type="AlphaFoldDB" id="A0A5N6MSI5"/>
<dbReference type="Pfam" id="PF00067">
    <property type="entry name" value="p450"/>
    <property type="match status" value="1"/>
</dbReference>